<accession>A0A3R7YSM2</accession>
<protein>
    <submittedName>
        <fullName evidence="2">Uncharacterized protein</fullName>
    </submittedName>
</protein>
<sequence length="309" mass="34994">MTSNAYQLWLKKRESKAPRLPLSPRVSSSITLIPQLPRASKSIEDVCNTFQATLDAVSALETTLPSVLSASLATIKRPREEEEGTGHKKQLYATNVAGCANVVGNKHVKVAEQSDKVAGWKRQQREQELMKMMIWKKTSPLKVTSQPLVRSIEERPKLTKRVDTDPSFKKQEEKEPTKSRDCSMQLHQMKKRKIQAGATFDGTIKRLRFDADTKDGGIDSLDGVKDVEQLEKSLNHREKTIRTLVTNEDYTTTKRLRYCSGNAEEKEKDVESCGLPSKSPMKPKQKNVTISMLDESQYWMAVDRFSHLA</sequence>
<comment type="caution">
    <text evidence="2">The sequence shown here is derived from an EMBL/GenBank/DDBJ whole genome shotgun (WGS) entry which is preliminary data.</text>
</comment>
<organism evidence="2 3">
    <name type="scientific">Peronospora effusa</name>
    <dbReference type="NCBI Taxonomy" id="542832"/>
    <lineage>
        <taxon>Eukaryota</taxon>
        <taxon>Sar</taxon>
        <taxon>Stramenopiles</taxon>
        <taxon>Oomycota</taxon>
        <taxon>Peronosporomycetes</taxon>
        <taxon>Peronosporales</taxon>
        <taxon>Peronosporaceae</taxon>
        <taxon>Peronospora</taxon>
    </lineage>
</organism>
<dbReference type="OrthoDB" id="113295at2759"/>
<feature type="region of interest" description="Disordered" evidence="1">
    <location>
        <begin position="154"/>
        <end position="180"/>
    </location>
</feature>
<dbReference type="AlphaFoldDB" id="A0A3R7YSM2"/>
<evidence type="ECO:0000256" key="1">
    <source>
        <dbReference type="SAM" id="MobiDB-lite"/>
    </source>
</evidence>
<proteinExistence type="predicted"/>
<gene>
    <name evidence="2" type="ORF">DD237_005521</name>
</gene>
<dbReference type="Proteomes" id="UP000286097">
    <property type="component" value="Unassembled WGS sequence"/>
</dbReference>
<evidence type="ECO:0000313" key="3">
    <source>
        <dbReference type="Proteomes" id="UP000286097"/>
    </source>
</evidence>
<evidence type="ECO:0000313" key="2">
    <source>
        <dbReference type="EMBL" id="RQM11511.1"/>
    </source>
</evidence>
<dbReference type="EMBL" id="QKXF01000420">
    <property type="protein sequence ID" value="RQM11511.1"/>
    <property type="molecule type" value="Genomic_DNA"/>
</dbReference>
<dbReference type="VEuPathDB" id="FungiDB:DD237_005521"/>
<reference evidence="2 3" key="1">
    <citation type="submission" date="2018-06" db="EMBL/GenBank/DDBJ databases">
        <title>Comparative genomics of downy mildews reveals potential adaptations to biotrophy.</title>
        <authorList>
            <person name="Fletcher K."/>
            <person name="Klosterman S.J."/>
            <person name="Derevnina L."/>
            <person name="Martin F."/>
            <person name="Koike S."/>
            <person name="Reyes Chin-Wo S."/>
            <person name="Mou B."/>
            <person name="Michelmore R."/>
        </authorList>
    </citation>
    <scope>NUCLEOTIDE SEQUENCE [LARGE SCALE GENOMIC DNA]</scope>
    <source>
        <strain evidence="2 3">R13</strain>
    </source>
</reference>
<name>A0A3R7YSM2_9STRA</name>